<proteinExistence type="predicted"/>
<gene>
    <name evidence="1" type="ORF">SFC79_15215</name>
</gene>
<accession>A0ABU5KDU2</accession>
<evidence type="ECO:0000313" key="1">
    <source>
        <dbReference type="EMBL" id="MDZ5663126.1"/>
    </source>
</evidence>
<dbReference type="RefSeq" id="WP_322424982.1">
    <property type="nucleotide sequence ID" value="NZ_JAXQPW010000006.1"/>
</dbReference>
<dbReference type="EMBL" id="JAXQPW010000006">
    <property type="protein sequence ID" value="MDZ5663126.1"/>
    <property type="molecule type" value="Genomic_DNA"/>
</dbReference>
<name>A0ABU5KDU2_9ACTN</name>
<comment type="caution">
    <text evidence="1">The sequence shown here is derived from an EMBL/GenBank/DDBJ whole genome shotgun (WGS) entry which is preliminary data.</text>
</comment>
<dbReference type="Proteomes" id="UP001291999">
    <property type="component" value="Unassembled WGS sequence"/>
</dbReference>
<evidence type="ECO:0008006" key="3">
    <source>
        <dbReference type="Google" id="ProtNLM"/>
    </source>
</evidence>
<reference evidence="1 2" key="1">
    <citation type="submission" date="2023-11" db="EMBL/GenBank/DDBJ databases">
        <title>Novel species in genus Nocardioides.</title>
        <authorList>
            <person name="Zhou H."/>
        </authorList>
    </citation>
    <scope>NUCLEOTIDE SEQUENCE [LARGE SCALE GENOMIC DNA]</scope>
    <source>
        <strain evidence="1 2">S-58</strain>
    </source>
</reference>
<keyword evidence="2" id="KW-1185">Reference proteome</keyword>
<organism evidence="1 2">
    <name type="scientific">Nocardioides renjunii</name>
    <dbReference type="NCBI Taxonomy" id="3095075"/>
    <lineage>
        <taxon>Bacteria</taxon>
        <taxon>Bacillati</taxon>
        <taxon>Actinomycetota</taxon>
        <taxon>Actinomycetes</taxon>
        <taxon>Propionibacteriales</taxon>
        <taxon>Nocardioidaceae</taxon>
        <taxon>Nocardioides</taxon>
    </lineage>
</organism>
<protein>
    <recommendedName>
        <fullName evidence="3">CARDB domain-containing protein</fullName>
    </recommendedName>
</protein>
<sequence>MGRPVLSARSAAWNGSLSFSATITNDGPSEARVAIDYSIGFRRANGAIHPRTFKLASRRIAPGESVVVDKTHSFRPISKRNHYPGEHVVTVQANGVVSGESRFILSPDGTGSTPRSSR</sequence>
<evidence type="ECO:0000313" key="2">
    <source>
        <dbReference type="Proteomes" id="UP001291999"/>
    </source>
</evidence>